<protein>
    <submittedName>
        <fullName evidence="2">Uncharacterized protein</fullName>
    </submittedName>
</protein>
<accession>A0A1I8BN68</accession>
<keyword evidence="1" id="KW-1185">Reference proteome</keyword>
<name>A0A1I8BN68_MELHA</name>
<proteinExistence type="predicted"/>
<dbReference type="AlphaFoldDB" id="A0A1I8BN68"/>
<sequence>MIAAMKQISLSFDIDASASKDDNKINYNLAVLQIPSFFSQFAFVFDPTTLIFGPFITYAQFLEMKCNLRQELREFNYASGNGWLFFYLLVFAQDLVKRMVDVRIDTNLLEMIYSFYNNASH</sequence>
<dbReference type="WBParaSite" id="MhA1_Contig342.frz3.gene7">
    <property type="protein sequence ID" value="MhA1_Contig342.frz3.gene7"/>
    <property type="gene ID" value="MhA1_Contig342.frz3.gene7"/>
</dbReference>
<organism evidence="1 2">
    <name type="scientific">Meloidogyne hapla</name>
    <name type="common">Root-knot nematode worm</name>
    <dbReference type="NCBI Taxonomy" id="6305"/>
    <lineage>
        <taxon>Eukaryota</taxon>
        <taxon>Metazoa</taxon>
        <taxon>Ecdysozoa</taxon>
        <taxon>Nematoda</taxon>
        <taxon>Chromadorea</taxon>
        <taxon>Rhabditida</taxon>
        <taxon>Tylenchina</taxon>
        <taxon>Tylenchomorpha</taxon>
        <taxon>Tylenchoidea</taxon>
        <taxon>Meloidogynidae</taxon>
        <taxon>Meloidogyninae</taxon>
        <taxon>Meloidogyne</taxon>
    </lineage>
</organism>
<evidence type="ECO:0000313" key="1">
    <source>
        <dbReference type="Proteomes" id="UP000095281"/>
    </source>
</evidence>
<reference evidence="2" key="1">
    <citation type="submission" date="2016-11" db="UniProtKB">
        <authorList>
            <consortium name="WormBaseParasite"/>
        </authorList>
    </citation>
    <scope>IDENTIFICATION</scope>
</reference>
<evidence type="ECO:0000313" key="2">
    <source>
        <dbReference type="WBParaSite" id="MhA1_Contig342.frz3.gene7"/>
    </source>
</evidence>
<dbReference type="Proteomes" id="UP000095281">
    <property type="component" value="Unplaced"/>
</dbReference>